<evidence type="ECO:0000313" key="3">
    <source>
        <dbReference type="Proteomes" id="UP000801864"/>
    </source>
</evidence>
<proteinExistence type="predicted"/>
<evidence type="ECO:0000313" key="2">
    <source>
        <dbReference type="EMBL" id="KAF3069550.1"/>
    </source>
</evidence>
<dbReference type="Proteomes" id="UP000801864">
    <property type="component" value="Unassembled WGS sequence"/>
</dbReference>
<feature type="compositionally biased region" description="Basic and acidic residues" evidence="1">
    <location>
        <begin position="1"/>
        <end position="14"/>
    </location>
</feature>
<dbReference type="AlphaFoldDB" id="A0A9P5CAW8"/>
<keyword evidence="3" id="KW-1185">Reference proteome</keyword>
<reference evidence="2 3" key="1">
    <citation type="submission" date="2018-06" db="EMBL/GenBank/DDBJ databases">
        <title>Genome analysis of cellulolytic fungus Trichoderma lentiforme CFAM-422.</title>
        <authorList>
            <person name="Steindorff A.S."/>
            <person name="Formighieri E.F."/>
            <person name="Midorikawa G.E.O."/>
            <person name="Tamietti M.S."/>
            <person name="Ramos E.Z."/>
            <person name="Silva A.S."/>
            <person name="Bon E.P.S."/>
            <person name="Mendes T.D."/>
            <person name="Damaso M.C.T."/>
            <person name="Favaro L.C.L."/>
        </authorList>
    </citation>
    <scope>NUCLEOTIDE SEQUENCE [LARGE SCALE GENOMIC DNA]</scope>
    <source>
        <strain evidence="2 3">CFAM-422</strain>
    </source>
</reference>
<evidence type="ECO:0008006" key="4">
    <source>
        <dbReference type="Google" id="ProtNLM"/>
    </source>
</evidence>
<sequence>MDRDDWRGVTDPAERKKRQNRLRQRLARKYSEILRFGATKPMKDITRSQAVYTDHAALLREKKKTAAYAKLASSIDSSWNGFGILTFEALQSHKTMPRSEDLSISNHFRHDSLKINLHESCDPTTTTWKIETHMFIPPLMLYTTAATFGLATPPLIFPLSPDHCLLTMVQYNVQRASLLNMAVLSLLEHLPLECGGTINLPSLAIDPPSSVPPELLPTTLQKSTPHAYWIDIFPCHVMRDNLIRLYGQYDTHDLQRDLAKSLYEGFVDGEQRGCLVWGEPWTVNGWEVSEGFVKKWGVLLKGCSGLLASTNRWRESRGEDGIEIKIEE</sequence>
<dbReference type="PANTHER" id="PTHR38116:SF1">
    <property type="entry name" value="BZIP DOMAIN-CONTAINING PROTEIN"/>
    <property type="match status" value="1"/>
</dbReference>
<gene>
    <name evidence="2" type="ORF">CFAM422_007490</name>
</gene>
<dbReference type="PANTHER" id="PTHR38116">
    <property type="entry name" value="CHROMOSOME 7, WHOLE GENOME SHOTGUN SEQUENCE"/>
    <property type="match status" value="1"/>
</dbReference>
<dbReference type="Pfam" id="PF11905">
    <property type="entry name" value="DUF3425"/>
    <property type="match status" value="1"/>
</dbReference>
<feature type="region of interest" description="Disordered" evidence="1">
    <location>
        <begin position="1"/>
        <end position="20"/>
    </location>
</feature>
<comment type="caution">
    <text evidence="2">The sequence shown here is derived from an EMBL/GenBank/DDBJ whole genome shotgun (WGS) entry which is preliminary data.</text>
</comment>
<accession>A0A9P5CAW8</accession>
<evidence type="ECO:0000256" key="1">
    <source>
        <dbReference type="SAM" id="MobiDB-lite"/>
    </source>
</evidence>
<protein>
    <recommendedName>
        <fullName evidence="4">BZIP domain-containing protein</fullName>
    </recommendedName>
</protein>
<organism evidence="2 3">
    <name type="scientific">Trichoderma lentiforme</name>
    <dbReference type="NCBI Taxonomy" id="1567552"/>
    <lineage>
        <taxon>Eukaryota</taxon>
        <taxon>Fungi</taxon>
        <taxon>Dikarya</taxon>
        <taxon>Ascomycota</taxon>
        <taxon>Pezizomycotina</taxon>
        <taxon>Sordariomycetes</taxon>
        <taxon>Hypocreomycetidae</taxon>
        <taxon>Hypocreales</taxon>
        <taxon>Hypocreaceae</taxon>
        <taxon>Trichoderma</taxon>
    </lineage>
</organism>
<name>A0A9P5CAW8_9HYPO</name>
<dbReference type="InterPro" id="IPR021833">
    <property type="entry name" value="DUF3425"/>
</dbReference>
<dbReference type="EMBL" id="QLNT01000012">
    <property type="protein sequence ID" value="KAF3069550.1"/>
    <property type="molecule type" value="Genomic_DNA"/>
</dbReference>